<dbReference type="InterPro" id="IPR002156">
    <property type="entry name" value="RNaseH_domain"/>
</dbReference>
<protein>
    <recommendedName>
        <fullName evidence="1">RNase H type-1 domain-containing protein</fullName>
    </recommendedName>
</protein>
<reference evidence="2 3" key="1">
    <citation type="submission" date="2023-03" db="EMBL/GenBank/DDBJ databases">
        <title>WGS of Gossypium arboreum.</title>
        <authorList>
            <person name="Yu D."/>
        </authorList>
    </citation>
    <scope>NUCLEOTIDE SEQUENCE [LARGE SCALE GENOMIC DNA]</scope>
    <source>
        <tissue evidence="2">Leaf</tissue>
    </source>
</reference>
<evidence type="ECO:0000313" key="2">
    <source>
        <dbReference type="EMBL" id="KAK5804810.1"/>
    </source>
</evidence>
<dbReference type="Gene3D" id="3.30.420.10">
    <property type="entry name" value="Ribonuclease H-like superfamily/Ribonuclease H"/>
    <property type="match status" value="1"/>
</dbReference>
<proteinExistence type="predicted"/>
<gene>
    <name evidence="2" type="ORF">PVK06_032461</name>
</gene>
<dbReference type="Proteomes" id="UP001358586">
    <property type="component" value="Chromosome 9"/>
</dbReference>
<dbReference type="Pfam" id="PF13456">
    <property type="entry name" value="RVT_3"/>
    <property type="match status" value="1"/>
</dbReference>
<feature type="domain" description="RNase H type-1" evidence="1">
    <location>
        <begin position="4"/>
        <end position="79"/>
    </location>
</feature>
<evidence type="ECO:0000259" key="1">
    <source>
        <dbReference type="Pfam" id="PF13456"/>
    </source>
</evidence>
<organism evidence="2 3">
    <name type="scientific">Gossypium arboreum</name>
    <name type="common">Tree cotton</name>
    <name type="synonym">Gossypium nanking</name>
    <dbReference type="NCBI Taxonomy" id="29729"/>
    <lineage>
        <taxon>Eukaryota</taxon>
        <taxon>Viridiplantae</taxon>
        <taxon>Streptophyta</taxon>
        <taxon>Embryophyta</taxon>
        <taxon>Tracheophyta</taxon>
        <taxon>Spermatophyta</taxon>
        <taxon>Magnoliopsida</taxon>
        <taxon>eudicotyledons</taxon>
        <taxon>Gunneridae</taxon>
        <taxon>Pentapetalae</taxon>
        <taxon>rosids</taxon>
        <taxon>malvids</taxon>
        <taxon>Malvales</taxon>
        <taxon>Malvaceae</taxon>
        <taxon>Malvoideae</taxon>
        <taxon>Gossypium</taxon>
    </lineage>
</organism>
<dbReference type="PANTHER" id="PTHR47723:SF19">
    <property type="entry name" value="POLYNUCLEOTIDYL TRANSFERASE, RIBONUCLEASE H-LIKE SUPERFAMILY PROTEIN"/>
    <property type="match status" value="1"/>
</dbReference>
<sequence>MCPIFEVELWGALVGIRIAWEKGLKKVILELDCLEAVNILNGQDLDQGLLSLKAKETMQQMEGVREQHVGRQRNQVVDGMTALAMRILIDRKVFEEPDFVLFDLVLAKNQHMLVDVMH</sequence>
<comment type="caution">
    <text evidence="2">The sequence shown here is derived from an EMBL/GenBank/DDBJ whole genome shotgun (WGS) entry which is preliminary data.</text>
</comment>
<dbReference type="PANTHER" id="PTHR47723">
    <property type="entry name" value="OS05G0353850 PROTEIN"/>
    <property type="match status" value="1"/>
</dbReference>
<dbReference type="CDD" id="cd06222">
    <property type="entry name" value="RNase_H_like"/>
    <property type="match status" value="1"/>
</dbReference>
<dbReference type="EMBL" id="JARKNE010000009">
    <property type="protein sequence ID" value="KAK5804810.1"/>
    <property type="molecule type" value="Genomic_DNA"/>
</dbReference>
<dbReference type="SUPFAM" id="SSF53098">
    <property type="entry name" value="Ribonuclease H-like"/>
    <property type="match status" value="1"/>
</dbReference>
<dbReference type="InterPro" id="IPR012337">
    <property type="entry name" value="RNaseH-like_sf"/>
</dbReference>
<accession>A0ABR0NU72</accession>
<name>A0ABR0NU72_GOSAR</name>
<evidence type="ECO:0000313" key="3">
    <source>
        <dbReference type="Proteomes" id="UP001358586"/>
    </source>
</evidence>
<keyword evidence="3" id="KW-1185">Reference proteome</keyword>
<dbReference type="InterPro" id="IPR036397">
    <property type="entry name" value="RNaseH_sf"/>
</dbReference>
<dbReference type="InterPro" id="IPR053151">
    <property type="entry name" value="RNase_H-like"/>
</dbReference>
<dbReference type="InterPro" id="IPR044730">
    <property type="entry name" value="RNase_H-like_dom_plant"/>
</dbReference>